<dbReference type="InterPro" id="IPR043502">
    <property type="entry name" value="DNA/RNA_pol_sf"/>
</dbReference>
<comment type="caution">
    <text evidence="2">The sequence shown here is derived from an EMBL/GenBank/DDBJ whole genome shotgun (WGS) entry which is preliminary data.</text>
</comment>
<organism evidence="2 3">
    <name type="scientific">Escallonia herrerae</name>
    <dbReference type="NCBI Taxonomy" id="1293975"/>
    <lineage>
        <taxon>Eukaryota</taxon>
        <taxon>Viridiplantae</taxon>
        <taxon>Streptophyta</taxon>
        <taxon>Embryophyta</taxon>
        <taxon>Tracheophyta</taxon>
        <taxon>Spermatophyta</taxon>
        <taxon>Magnoliopsida</taxon>
        <taxon>eudicotyledons</taxon>
        <taxon>Gunneridae</taxon>
        <taxon>Pentapetalae</taxon>
        <taxon>asterids</taxon>
        <taxon>campanulids</taxon>
        <taxon>Escalloniales</taxon>
        <taxon>Escalloniaceae</taxon>
        <taxon>Escallonia</taxon>
    </lineage>
</organism>
<dbReference type="Proteomes" id="UP001188597">
    <property type="component" value="Unassembled WGS sequence"/>
</dbReference>
<evidence type="ECO:0000259" key="1">
    <source>
        <dbReference type="Pfam" id="PF17919"/>
    </source>
</evidence>
<sequence>MSIPSDCLRKIDTLLYGFSNHPVVCEGIIAVPVTMGAPQAQAKLMLDFVVVHILSTYNAILGWTALNQLRAVVLTYHVKMEFPTEHGVGEVKGDQRVARQCCYPKAKDFAWMEECQKLFKELKRYLSSPPLLTKLVTGEDLFLYLSINVVAVSTTLIREEEGKQRPFYYVRKVLQDMETRYPRIDKVALVLVISARKLQPYFQSHTIVVLTDQPLGKVFQNLDALGTLVNLLVELGEFDIKYKPRTVIKAQALSDFVVECTVPKGPPQLVLSEVSDPWLFYVDGLSKVRSNEAGLILISPENFMIEYALHFDF</sequence>
<dbReference type="PANTHER" id="PTHR48475">
    <property type="entry name" value="RIBONUCLEASE H"/>
    <property type="match status" value="1"/>
</dbReference>
<dbReference type="InterPro" id="IPR041577">
    <property type="entry name" value="RT_RNaseH_2"/>
</dbReference>
<dbReference type="EMBL" id="JAVXUP010000207">
    <property type="protein sequence ID" value="KAK3034209.1"/>
    <property type="molecule type" value="Genomic_DNA"/>
</dbReference>
<dbReference type="PANTHER" id="PTHR48475:SF2">
    <property type="entry name" value="RIBONUCLEASE H"/>
    <property type="match status" value="1"/>
</dbReference>
<name>A0AA88WVV1_9ASTE</name>
<dbReference type="SUPFAM" id="SSF56672">
    <property type="entry name" value="DNA/RNA polymerases"/>
    <property type="match status" value="1"/>
</dbReference>
<dbReference type="Pfam" id="PF17919">
    <property type="entry name" value="RT_RNaseH_2"/>
    <property type="match status" value="1"/>
</dbReference>
<evidence type="ECO:0000313" key="3">
    <source>
        <dbReference type="Proteomes" id="UP001188597"/>
    </source>
</evidence>
<evidence type="ECO:0000313" key="2">
    <source>
        <dbReference type="EMBL" id="KAK3034209.1"/>
    </source>
</evidence>
<keyword evidence="3" id="KW-1185">Reference proteome</keyword>
<gene>
    <name evidence="2" type="ORF">RJ639_032789</name>
</gene>
<reference evidence="2" key="1">
    <citation type="submission" date="2022-12" db="EMBL/GenBank/DDBJ databases">
        <title>Draft genome assemblies for two species of Escallonia (Escalloniales).</title>
        <authorList>
            <person name="Chanderbali A."/>
            <person name="Dervinis C."/>
            <person name="Anghel I."/>
            <person name="Soltis D."/>
            <person name="Soltis P."/>
            <person name="Zapata F."/>
        </authorList>
    </citation>
    <scope>NUCLEOTIDE SEQUENCE</scope>
    <source>
        <strain evidence="2">UCBG64.0493</strain>
        <tissue evidence="2">Leaf</tissue>
    </source>
</reference>
<proteinExistence type="predicted"/>
<dbReference type="AlphaFoldDB" id="A0AA88WVV1"/>
<accession>A0AA88WVV1</accession>
<protein>
    <recommendedName>
        <fullName evidence="1">Reverse transcriptase/retrotransposon-derived protein RNase H-like domain-containing protein</fullName>
    </recommendedName>
</protein>
<feature type="domain" description="Reverse transcriptase/retrotransposon-derived protein RNase H-like" evidence="1">
    <location>
        <begin position="111"/>
        <end position="209"/>
    </location>
</feature>